<reference evidence="4" key="1">
    <citation type="journal article" date="2014" name="Int. J. Syst. Evol. Microbiol.">
        <title>Complete genome sequence of Corynebacterium casei LMG S-19264T (=DSM 44701T), isolated from a smear-ripened cheese.</title>
        <authorList>
            <consortium name="US DOE Joint Genome Institute (JGI-PGF)"/>
            <person name="Walter F."/>
            <person name="Albersmeier A."/>
            <person name="Kalinowski J."/>
            <person name="Ruckert C."/>
        </authorList>
    </citation>
    <scope>NUCLEOTIDE SEQUENCE</scope>
    <source>
        <strain evidence="4">CGMCC 1.15371</strain>
    </source>
</reference>
<protein>
    <submittedName>
        <fullName evidence="4">Competence protein</fullName>
    </submittedName>
</protein>
<evidence type="ECO:0000259" key="2">
    <source>
        <dbReference type="Pfam" id="PF25164"/>
    </source>
</evidence>
<dbReference type="Pfam" id="PF06054">
    <property type="entry name" value="CoiA_nuc"/>
    <property type="match status" value="1"/>
</dbReference>
<reference evidence="4" key="2">
    <citation type="submission" date="2020-09" db="EMBL/GenBank/DDBJ databases">
        <authorList>
            <person name="Sun Q."/>
            <person name="Zhou Y."/>
        </authorList>
    </citation>
    <scope>NUCLEOTIDE SEQUENCE</scope>
    <source>
        <strain evidence="4">CGMCC 1.15371</strain>
    </source>
</reference>
<dbReference type="Pfam" id="PF25164">
    <property type="entry name" value="CoiA_N"/>
    <property type="match status" value="1"/>
</dbReference>
<evidence type="ECO:0000259" key="3">
    <source>
        <dbReference type="Pfam" id="PF25166"/>
    </source>
</evidence>
<dbReference type="InterPro" id="IPR057252">
    <property type="entry name" value="CoiA_C"/>
</dbReference>
<dbReference type="InterPro" id="IPR010330">
    <property type="entry name" value="CoiA_nuc"/>
</dbReference>
<dbReference type="Pfam" id="PF25166">
    <property type="entry name" value="CoiA_C"/>
    <property type="match status" value="1"/>
</dbReference>
<dbReference type="InterPro" id="IPR021176">
    <property type="entry name" value="Competence-induced_CoiA"/>
</dbReference>
<feature type="domain" description="Competence protein CoiA-like N-terminal" evidence="2">
    <location>
        <begin position="17"/>
        <end position="62"/>
    </location>
</feature>
<name>A0A8J2YKU6_9BACL</name>
<dbReference type="Proteomes" id="UP000628775">
    <property type="component" value="Unassembled WGS sequence"/>
</dbReference>
<dbReference type="InterPro" id="IPR057253">
    <property type="entry name" value="CoiA-like_N"/>
</dbReference>
<comment type="caution">
    <text evidence="4">The sequence shown here is derived from an EMBL/GenBank/DDBJ whole genome shotgun (WGS) entry which is preliminary data.</text>
</comment>
<gene>
    <name evidence="4" type="ORF">GCM10011391_32560</name>
</gene>
<evidence type="ECO:0000313" key="5">
    <source>
        <dbReference type="Proteomes" id="UP000628775"/>
    </source>
</evidence>
<dbReference type="AlphaFoldDB" id="A0A8J2YKU6"/>
<keyword evidence="5" id="KW-1185">Reference proteome</keyword>
<evidence type="ECO:0000259" key="1">
    <source>
        <dbReference type="Pfam" id="PF06054"/>
    </source>
</evidence>
<feature type="domain" description="Competence protein CoiA nuclease-like" evidence="1">
    <location>
        <begin position="68"/>
        <end position="227"/>
    </location>
</feature>
<dbReference type="RefSeq" id="WP_188696746.1">
    <property type="nucleotide sequence ID" value="NZ_BMIR01000019.1"/>
</dbReference>
<sequence>MFVAMNKRGKRISLLESFSLKELQEMKGSEHFYCQSCGEEVIMKLGQSVAWHFAHKAAGDCPNQHEPETRTHLTGKSKLYHWLKTNGVKAEVEYYLPAIQRRPDLYLPERVPPLAIEFQCATIGYEQLKARSDSLAAEGIRVCWLFGSHRLKKLAPNLFKLSAMELATLQEMATHSERTYFLRYFSPTKKLFCFLQLLFPLTSTQFIGIEHSQPDSHINLKEFLTPSFHSPVYLSWKRHWLRQKKHWRTKVLPKFSPLERYLFTICARRRHVFSSYPAYIGLPIASSIAIATPPYLWQMWIITHFVNRGKGAYFTLEEIERGFQKMVLQRYFQLHLMLRFQPIRQALTDYLLLLSRVGLITPLSGDSYRINQSIEWKNLDLETLLKKDQKLLDLLYAF</sequence>
<feature type="domain" description="Competence protein CoiA C-terminal" evidence="3">
    <location>
        <begin position="238"/>
        <end position="376"/>
    </location>
</feature>
<proteinExistence type="predicted"/>
<dbReference type="PIRSF" id="PIRSF007487">
    <property type="entry name" value="Competence-induced_CoiA_bac"/>
    <property type="match status" value="1"/>
</dbReference>
<evidence type="ECO:0000313" key="4">
    <source>
        <dbReference type="EMBL" id="GGE51257.1"/>
    </source>
</evidence>
<dbReference type="EMBL" id="BMIR01000019">
    <property type="protein sequence ID" value="GGE51257.1"/>
    <property type="molecule type" value="Genomic_DNA"/>
</dbReference>
<organism evidence="4 5">
    <name type="scientific">Pullulanibacillus camelliae</name>
    <dbReference type="NCBI Taxonomy" id="1707096"/>
    <lineage>
        <taxon>Bacteria</taxon>
        <taxon>Bacillati</taxon>
        <taxon>Bacillota</taxon>
        <taxon>Bacilli</taxon>
        <taxon>Bacillales</taxon>
        <taxon>Sporolactobacillaceae</taxon>
        <taxon>Pullulanibacillus</taxon>
    </lineage>
</organism>
<accession>A0A8J2YKU6</accession>